<comment type="caution">
    <text evidence="4">The sequence shown here is derived from an EMBL/GenBank/DDBJ whole genome shotgun (WGS) entry which is preliminary data.</text>
</comment>
<dbReference type="RefSeq" id="WP_162345356.1">
    <property type="nucleotide sequence ID" value="NZ_JAAEAA010000005.1"/>
</dbReference>
<feature type="chain" id="PRO_5025670928" description="UPF0323 domain-containing protein" evidence="2">
    <location>
        <begin position="22"/>
        <end position="184"/>
    </location>
</feature>
<keyword evidence="2" id="KW-0732">Signal</keyword>
<feature type="domain" description="UPF0323" evidence="3">
    <location>
        <begin position="50"/>
        <end position="167"/>
    </location>
</feature>
<evidence type="ECO:0000256" key="1">
    <source>
        <dbReference type="SAM" id="MobiDB-lite"/>
    </source>
</evidence>
<proteinExistence type="predicted"/>
<feature type="region of interest" description="Disordered" evidence="1">
    <location>
        <begin position="157"/>
        <end position="184"/>
    </location>
</feature>
<dbReference type="AlphaFoldDB" id="A0A6B2GWJ3"/>
<organism evidence="4 5">
    <name type="scientific">Pontibacter fetidus</name>
    <dbReference type="NCBI Taxonomy" id="2700082"/>
    <lineage>
        <taxon>Bacteria</taxon>
        <taxon>Pseudomonadati</taxon>
        <taxon>Bacteroidota</taxon>
        <taxon>Cytophagia</taxon>
        <taxon>Cytophagales</taxon>
        <taxon>Hymenobacteraceae</taxon>
        <taxon>Pontibacter</taxon>
    </lineage>
</organism>
<evidence type="ECO:0000313" key="4">
    <source>
        <dbReference type="EMBL" id="NDK55299.1"/>
    </source>
</evidence>
<dbReference type="EMBL" id="JAAEAA010000005">
    <property type="protein sequence ID" value="NDK55299.1"/>
    <property type="molecule type" value="Genomic_DNA"/>
</dbReference>
<gene>
    <name evidence="4" type="ORF">GWO68_05155</name>
</gene>
<accession>A0A6B2GWJ3</accession>
<dbReference type="Pfam" id="PF26303">
    <property type="entry name" value="UPF0323"/>
    <property type="match status" value="1"/>
</dbReference>
<dbReference type="Proteomes" id="UP000478546">
    <property type="component" value="Unassembled WGS sequence"/>
</dbReference>
<evidence type="ECO:0000313" key="5">
    <source>
        <dbReference type="Proteomes" id="UP000478546"/>
    </source>
</evidence>
<feature type="compositionally biased region" description="Low complexity" evidence="1">
    <location>
        <begin position="166"/>
        <end position="176"/>
    </location>
</feature>
<evidence type="ECO:0000259" key="3">
    <source>
        <dbReference type="Pfam" id="PF26303"/>
    </source>
</evidence>
<dbReference type="PROSITE" id="PS51257">
    <property type="entry name" value="PROKAR_LIPOPROTEIN"/>
    <property type="match status" value="1"/>
</dbReference>
<keyword evidence="5" id="KW-1185">Reference proteome</keyword>
<dbReference type="InterPro" id="IPR059092">
    <property type="entry name" value="UPF0323_dom"/>
</dbReference>
<reference evidence="4 5" key="1">
    <citation type="submission" date="2020-01" db="EMBL/GenBank/DDBJ databases">
        <authorList>
            <person name="Kim M.K."/>
        </authorList>
    </citation>
    <scope>NUCLEOTIDE SEQUENCE [LARGE SCALE GENOMIC DNA]</scope>
    <source>
        <strain evidence="4 5">BT213</strain>
    </source>
</reference>
<evidence type="ECO:0000256" key="2">
    <source>
        <dbReference type="SAM" id="SignalP"/>
    </source>
</evidence>
<name>A0A6B2GWJ3_9BACT</name>
<feature type="signal peptide" evidence="2">
    <location>
        <begin position="1"/>
        <end position="21"/>
    </location>
</feature>
<protein>
    <recommendedName>
        <fullName evidence="3">UPF0323 domain-containing protein</fullName>
    </recommendedName>
</protein>
<sequence>MKKRYLRIGDLKRNAFIVAAAACMGLTSCGNSSNNNDWNSGEEVAAPDGIITELTEEAPDQWKITDERTTVPGGSMAILKYNDGRVDTLQGLALENKMKDLAANQQTYNQGGFGLGSVLWWSGMGYMAGRMMSPRAGYYANPGVMNNTAAWRQNVQTYRQQSTAPRSGRSGYFRGRSSGGGFGG</sequence>